<feature type="non-terminal residue" evidence="1">
    <location>
        <position position="65"/>
    </location>
</feature>
<name>A0A383EE49_9ZZZZ</name>
<reference evidence="1" key="1">
    <citation type="submission" date="2018-05" db="EMBL/GenBank/DDBJ databases">
        <authorList>
            <person name="Lanie J.A."/>
            <person name="Ng W.-L."/>
            <person name="Kazmierczak K.M."/>
            <person name="Andrzejewski T.M."/>
            <person name="Davidsen T.M."/>
            <person name="Wayne K.J."/>
            <person name="Tettelin H."/>
            <person name="Glass J.I."/>
            <person name="Rusch D."/>
            <person name="Podicherti R."/>
            <person name="Tsui H.-C.T."/>
            <person name="Winkler M.E."/>
        </authorList>
    </citation>
    <scope>NUCLEOTIDE SEQUENCE</scope>
</reference>
<proteinExistence type="predicted"/>
<dbReference type="EMBL" id="UINC01225038">
    <property type="protein sequence ID" value="SVE54919.1"/>
    <property type="molecule type" value="Genomic_DNA"/>
</dbReference>
<dbReference type="AlphaFoldDB" id="A0A383EE49"/>
<gene>
    <name evidence="1" type="ORF">METZ01_LOCUS507773</name>
</gene>
<protein>
    <submittedName>
        <fullName evidence="1">Uncharacterized protein</fullName>
    </submittedName>
</protein>
<evidence type="ECO:0000313" key="1">
    <source>
        <dbReference type="EMBL" id="SVE54919.1"/>
    </source>
</evidence>
<accession>A0A383EE49</accession>
<sequence>MLTTDSLALREWHDRTRARRLTLASNQLEALRRLTILVPTRERQDFLIRLVAVWGGTPVRLVLVD</sequence>
<organism evidence="1">
    <name type="scientific">marine metagenome</name>
    <dbReference type="NCBI Taxonomy" id="408172"/>
    <lineage>
        <taxon>unclassified sequences</taxon>
        <taxon>metagenomes</taxon>
        <taxon>ecological metagenomes</taxon>
    </lineage>
</organism>